<name>A0ABP0HA05_9DINO</name>
<feature type="region of interest" description="Disordered" evidence="3">
    <location>
        <begin position="246"/>
        <end position="298"/>
    </location>
</feature>
<dbReference type="Proteomes" id="UP001642484">
    <property type="component" value="Unassembled WGS sequence"/>
</dbReference>
<accession>A0ABP0HA05</accession>
<dbReference type="Gene3D" id="1.10.238.10">
    <property type="entry name" value="EF-hand"/>
    <property type="match status" value="1"/>
</dbReference>
<feature type="region of interest" description="Disordered" evidence="3">
    <location>
        <begin position="606"/>
        <end position="755"/>
    </location>
</feature>
<feature type="coiled-coil region" evidence="2">
    <location>
        <begin position="342"/>
        <end position="401"/>
    </location>
</feature>
<feature type="compositionally biased region" description="Acidic residues" evidence="3">
    <location>
        <begin position="711"/>
        <end position="720"/>
    </location>
</feature>
<dbReference type="PROSITE" id="PS50222">
    <property type="entry name" value="EF_HAND_2"/>
    <property type="match status" value="1"/>
</dbReference>
<dbReference type="InterPro" id="IPR002048">
    <property type="entry name" value="EF_hand_dom"/>
</dbReference>
<gene>
    <name evidence="5" type="ORF">CCMP2556_LOCUS721</name>
</gene>
<feature type="compositionally biased region" description="Basic and acidic residues" evidence="3">
    <location>
        <begin position="31"/>
        <end position="115"/>
    </location>
</feature>
<dbReference type="PROSITE" id="PS00018">
    <property type="entry name" value="EF_HAND_1"/>
    <property type="match status" value="1"/>
</dbReference>
<evidence type="ECO:0000313" key="6">
    <source>
        <dbReference type="Proteomes" id="UP001642484"/>
    </source>
</evidence>
<feature type="region of interest" description="Disordered" evidence="3">
    <location>
        <begin position="577"/>
        <end position="596"/>
    </location>
</feature>
<keyword evidence="1" id="KW-0106">Calcium</keyword>
<sequence length="755" mass="85259">MYGGKGYYGGRGQEPRGVFSRDRGDGAVSDRGPHQNDRGPHPNDRGARPGDRPDRGTLPDRGPRPGDRGPIRERSRSGDRYRRPPDRLERPGGYREAGRPWDTRERPGERPHERGAAVPPPASMAVPSGGPARAEPSIYVSGCSNETVSNIIQGTYTTTETNHGKPIYKKDGPNSVTVLIYYWDSRDGASFNGWWFGPKVGGDQVWAYNAGHPRDNGMPPPSNWKVPWDGKVDDRLRITIGGGVDRREEERRQERQRQEKRRREEEEERRREEARRRRQKEEEQARREAEARQQEAAANNVRKVLKKLRTATPDNLKELQAELDRAASSNFQAMGHLRDSVNDEMQNTLTQVQKRIAEELKQREEAQRRRQLELARVENLVKEAAVEVDSAEARVAEASASTTAVTAGGSASPAEVLETVAVAIKDLDEAKGSLDRSEKVLIAKKEQMGAGEGARHVKKEVDELAKRIQTFKDTVSKHTKTLEDARSRGLRRAAAEKQEQAWKNSFSRHDADGDGCLNRGEVEAFGKHEFEIALSEDLLDQIMRVLQPITFEKFLPLRQKVGIAKFEAEARLRREKVAQQQEEGMGETANGDDGDVELVSEKVEKVHDIEVEDGTNDEAEDLDKKEYILDKDMPEVEEKMEEDKDDEAEGKERETDEAQADDMDQKDNIPEEKEEKEAEERMDDDKATEAEGKEEEKTGEVEEIDRKESLPENEEVDEGAGDDKENEAEGKEERQMDEADGMDEKMDVPEDKEGE</sequence>
<evidence type="ECO:0000313" key="5">
    <source>
        <dbReference type="EMBL" id="CAK8987027.1"/>
    </source>
</evidence>
<feature type="compositionally biased region" description="Low complexity" evidence="3">
    <location>
        <begin position="123"/>
        <end position="132"/>
    </location>
</feature>
<feature type="compositionally biased region" description="Acidic residues" evidence="3">
    <location>
        <begin position="610"/>
        <end position="621"/>
    </location>
</feature>
<feature type="compositionally biased region" description="Basic and acidic residues" evidence="3">
    <location>
        <begin position="663"/>
        <end position="710"/>
    </location>
</feature>
<feature type="compositionally biased region" description="Acidic residues" evidence="3">
    <location>
        <begin position="638"/>
        <end position="649"/>
    </location>
</feature>
<feature type="compositionally biased region" description="Basic and acidic residues" evidence="3">
    <location>
        <begin position="246"/>
        <end position="293"/>
    </location>
</feature>
<evidence type="ECO:0000256" key="3">
    <source>
        <dbReference type="SAM" id="MobiDB-lite"/>
    </source>
</evidence>
<keyword evidence="6" id="KW-1185">Reference proteome</keyword>
<dbReference type="InterPro" id="IPR018247">
    <property type="entry name" value="EF_Hand_1_Ca_BS"/>
</dbReference>
<feature type="compositionally biased region" description="Basic and acidic residues" evidence="3">
    <location>
        <begin position="622"/>
        <end position="637"/>
    </location>
</feature>
<comment type="caution">
    <text evidence="5">The sequence shown here is derived from an EMBL/GenBank/DDBJ whole genome shotgun (WGS) entry which is preliminary data.</text>
</comment>
<evidence type="ECO:0000259" key="4">
    <source>
        <dbReference type="PROSITE" id="PS50222"/>
    </source>
</evidence>
<feature type="region of interest" description="Disordered" evidence="3">
    <location>
        <begin position="211"/>
        <end position="230"/>
    </location>
</feature>
<protein>
    <recommendedName>
        <fullName evidence="4">EF-hand domain-containing protein</fullName>
    </recommendedName>
</protein>
<dbReference type="InterPro" id="IPR011992">
    <property type="entry name" value="EF-hand-dom_pair"/>
</dbReference>
<dbReference type="EMBL" id="CAXAMN010000214">
    <property type="protein sequence ID" value="CAK8987027.1"/>
    <property type="molecule type" value="Genomic_DNA"/>
</dbReference>
<evidence type="ECO:0000256" key="1">
    <source>
        <dbReference type="ARBA" id="ARBA00022837"/>
    </source>
</evidence>
<evidence type="ECO:0000256" key="2">
    <source>
        <dbReference type="SAM" id="Coils"/>
    </source>
</evidence>
<organism evidence="5 6">
    <name type="scientific">Durusdinium trenchii</name>
    <dbReference type="NCBI Taxonomy" id="1381693"/>
    <lineage>
        <taxon>Eukaryota</taxon>
        <taxon>Sar</taxon>
        <taxon>Alveolata</taxon>
        <taxon>Dinophyceae</taxon>
        <taxon>Suessiales</taxon>
        <taxon>Symbiodiniaceae</taxon>
        <taxon>Durusdinium</taxon>
    </lineage>
</organism>
<dbReference type="SUPFAM" id="SSF47473">
    <property type="entry name" value="EF-hand"/>
    <property type="match status" value="1"/>
</dbReference>
<feature type="compositionally biased region" description="Gly residues" evidence="3">
    <location>
        <begin position="1"/>
        <end position="12"/>
    </location>
</feature>
<feature type="compositionally biased region" description="Basic and acidic residues" evidence="3">
    <location>
        <begin position="721"/>
        <end position="755"/>
    </location>
</feature>
<feature type="region of interest" description="Disordered" evidence="3">
    <location>
        <begin position="1"/>
        <end position="134"/>
    </location>
</feature>
<dbReference type="PANTHER" id="PTHR18949:SF3">
    <property type="entry name" value="CALDESMON"/>
    <property type="match status" value="1"/>
</dbReference>
<proteinExistence type="predicted"/>
<keyword evidence="2" id="KW-0175">Coiled coil</keyword>
<dbReference type="PANTHER" id="PTHR18949">
    <property type="entry name" value="CALDESMON"/>
    <property type="match status" value="1"/>
</dbReference>
<reference evidence="5 6" key="1">
    <citation type="submission" date="2024-02" db="EMBL/GenBank/DDBJ databases">
        <authorList>
            <person name="Chen Y."/>
            <person name="Shah S."/>
            <person name="Dougan E. K."/>
            <person name="Thang M."/>
            <person name="Chan C."/>
        </authorList>
    </citation>
    <scope>NUCLEOTIDE SEQUENCE [LARGE SCALE GENOMIC DNA]</scope>
</reference>
<feature type="domain" description="EF-hand" evidence="4">
    <location>
        <begin position="497"/>
        <end position="532"/>
    </location>
</feature>